<keyword evidence="4" id="KW-0496">Mitochondrion</keyword>
<dbReference type="GO" id="GO:0047496">
    <property type="term" value="P:vesicle transport along microtubule"/>
    <property type="evidence" value="ECO:0007669"/>
    <property type="project" value="TreeGrafter"/>
</dbReference>
<evidence type="ECO:0000256" key="6">
    <source>
        <dbReference type="SAM" id="MobiDB-lite"/>
    </source>
</evidence>
<evidence type="ECO:0000259" key="7">
    <source>
        <dbReference type="SMART" id="SM01423"/>
    </source>
</evidence>
<organism evidence="9">
    <name type="scientific">Darwinula stevensoni</name>
    <dbReference type="NCBI Taxonomy" id="69355"/>
    <lineage>
        <taxon>Eukaryota</taxon>
        <taxon>Metazoa</taxon>
        <taxon>Ecdysozoa</taxon>
        <taxon>Arthropoda</taxon>
        <taxon>Crustacea</taxon>
        <taxon>Oligostraca</taxon>
        <taxon>Ostracoda</taxon>
        <taxon>Podocopa</taxon>
        <taxon>Podocopida</taxon>
        <taxon>Darwinulocopina</taxon>
        <taxon>Darwinuloidea</taxon>
        <taxon>Darwinulidae</taxon>
        <taxon>Darwinula</taxon>
    </lineage>
</organism>
<dbReference type="PANTHER" id="PTHR15751">
    <property type="entry name" value="TRAFFICKING KINESIN-BINDING PROTEIN"/>
    <property type="match status" value="1"/>
</dbReference>
<keyword evidence="3 5" id="KW-0175">Coiled coil</keyword>
<evidence type="ECO:0000259" key="8">
    <source>
        <dbReference type="SMART" id="SM01424"/>
    </source>
</evidence>
<dbReference type="OrthoDB" id="10067624at2759"/>
<feature type="region of interest" description="Disordered" evidence="6">
    <location>
        <begin position="680"/>
        <end position="705"/>
    </location>
</feature>
<evidence type="ECO:0000313" key="10">
    <source>
        <dbReference type="Proteomes" id="UP000677054"/>
    </source>
</evidence>
<evidence type="ECO:0000313" key="9">
    <source>
        <dbReference type="EMBL" id="CAD7246146.1"/>
    </source>
</evidence>
<feature type="compositionally biased region" description="Low complexity" evidence="6">
    <location>
        <begin position="404"/>
        <end position="418"/>
    </location>
</feature>
<gene>
    <name evidence="9" type="ORF">DSTB1V02_LOCUS6003</name>
</gene>
<feature type="compositionally biased region" description="Low complexity" evidence="6">
    <location>
        <begin position="610"/>
        <end position="626"/>
    </location>
</feature>
<feature type="compositionally biased region" description="Polar residues" evidence="6">
    <location>
        <begin position="696"/>
        <end position="705"/>
    </location>
</feature>
<dbReference type="GO" id="GO:0031410">
    <property type="term" value="C:cytoplasmic vesicle"/>
    <property type="evidence" value="ECO:0007669"/>
    <property type="project" value="TreeGrafter"/>
</dbReference>
<comment type="subcellular location">
    <subcellularLocation>
        <location evidence="1">Mitochondrion</location>
    </subcellularLocation>
</comment>
<evidence type="ECO:0000256" key="4">
    <source>
        <dbReference type="ARBA" id="ARBA00023128"/>
    </source>
</evidence>
<proteinExistence type="inferred from homology"/>
<dbReference type="AlphaFoldDB" id="A0A7R8XF72"/>
<dbReference type="GO" id="GO:0006605">
    <property type="term" value="P:protein targeting"/>
    <property type="evidence" value="ECO:0007669"/>
    <property type="project" value="TreeGrafter"/>
</dbReference>
<dbReference type="InterPro" id="IPR051946">
    <property type="entry name" value="Intracell_Traff-Reg"/>
</dbReference>
<dbReference type="InterPro" id="IPR022154">
    <property type="entry name" value="TRAK1/2_C"/>
</dbReference>
<evidence type="ECO:0000256" key="2">
    <source>
        <dbReference type="ARBA" id="ARBA00007007"/>
    </source>
</evidence>
<feature type="region of interest" description="Disordered" evidence="6">
    <location>
        <begin position="354"/>
        <end position="374"/>
    </location>
</feature>
<dbReference type="GO" id="GO:0048311">
    <property type="term" value="P:mitochondrion distribution"/>
    <property type="evidence" value="ECO:0007669"/>
    <property type="project" value="TreeGrafter"/>
</dbReference>
<feature type="region of interest" description="Disordered" evidence="6">
    <location>
        <begin position="600"/>
        <end position="628"/>
    </location>
</feature>
<dbReference type="Proteomes" id="UP000677054">
    <property type="component" value="Unassembled WGS sequence"/>
</dbReference>
<accession>A0A7R8XF72</accession>
<feature type="domain" description="HAP1 N-terminal" evidence="8">
    <location>
        <begin position="1"/>
        <end position="238"/>
    </location>
</feature>
<dbReference type="GO" id="GO:0005739">
    <property type="term" value="C:mitochondrion"/>
    <property type="evidence" value="ECO:0007669"/>
    <property type="project" value="UniProtKB-SubCell"/>
</dbReference>
<feature type="coiled-coil region" evidence="5">
    <location>
        <begin position="36"/>
        <end position="63"/>
    </location>
</feature>
<keyword evidence="10" id="KW-1185">Reference proteome</keyword>
<dbReference type="InterPro" id="IPR006933">
    <property type="entry name" value="HAP1_N"/>
</dbReference>
<dbReference type="SMART" id="SM01423">
    <property type="entry name" value="Milton"/>
    <property type="match status" value="1"/>
</dbReference>
<dbReference type="GO" id="GO:0017022">
    <property type="term" value="F:myosin binding"/>
    <property type="evidence" value="ECO:0007669"/>
    <property type="project" value="TreeGrafter"/>
</dbReference>
<feature type="region of interest" description="Disordered" evidence="6">
    <location>
        <begin position="741"/>
        <end position="777"/>
    </location>
</feature>
<dbReference type="PANTHER" id="PTHR15751:SF12">
    <property type="entry name" value="TRAFFICKING KINESIN-BINDING PROTEIN MILT"/>
    <property type="match status" value="1"/>
</dbReference>
<name>A0A7R8XF72_9CRUS</name>
<dbReference type="EMBL" id="LR900569">
    <property type="protein sequence ID" value="CAD7246146.1"/>
    <property type="molecule type" value="Genomic_DNA"/>
</dbReference>
<dbReference type="Pfam" id="PF04849">
    <property type="entry name" value="HAP1_N"/>
    <property type="match status" value="1"/>
</dbReference>
<reference evidence="9" key="1">
    <citation type="submission" date="2020-11" db="EMBL/GenBank/DDBJ databases">
        <authorList>
            <person name="Tran Van P."/>
        </authorList>
    </citation>
    <scope>NUCLEOTIDE SEQUENCE</scope>
</reference>
<evidence type="ECO:0000256" key="1">
    <source>
        <dbReference type="ARBA" id="ARBA00004173"/>
    </source>
</evidence>
<dbReference type="Pfam" id="PF12448">
    <property type="entry name" value="Milton"/>
    <property type="match status" value="1"/>
</dbReference>
<evidence type="ECO:0000256" key="5">
    <source>
        <dbReference type="SAM" id="Coils"/>
    </source>
</evidence>
<feature type="domain" description="Trafficking kinesin-binding protein C-terminal" evidence="7">
    <location>
        <begin position="283"/>
        <end position="469"/>
    </location>
</feature>
<sequence length="777" mass="85393">MTKTYNDIDAVTKLLEEKEKDLELAARIGQQLLGRNHALEDRIAALEGELALANDTCTQLRHELQLKSELLHIYNADGDPDSEAGTPQGVRLFNLELFQRRVKALEEENTSLRQETLYLQQETSACESKERDLINDVAKELCETKLQVKCLSEELAKKIDENFRQQEELTSLLAQLIDHQTKGKKLSAENEELSSHLLAAKEAQLELTTELADFKLKYAEVLALLRDTQEQLKQTKEETYSGPLPWANNYFNPESLAAEIEQSLAEEIHQECQQKMSATIKKVFETFRCVNKTPVPPSYLAIPTQALTNPSSPYMPLPCPIQSSTTIMSWSNQSYPSFDSALFSDSDLSGLTDEESLYPSTSKAGVPGYPGSKDLQTALQKLDPLDVYKRRDQLGSISASDWETSPSDDLSRSPRPTSWVPPPPGCRTPDSIMSLGSLQSQFSSKASANPLNQWKASEKLQLVKPFEGSMTLHQWSRLATPHMATVLDERPGIQHRSTATAGLFKNSLKEELEDAATATSQETPSSSEVINPGKAFGFTNSVYTYTNSTVLHPDDTTLVTPSLQRTHMSSKVKDEFSLWAISRKSAALLKQTFIGDASRTGSLRKKGSRRLSSSVSSEGSPSAAPSTGYQLVDQVEKIGLTNLMASPPTFVPMMFPGGPVCSRSKRSPMMQLTSLKALSQRPGYRKKVPSGDEKQTNLSSGACTSSEKKLPSRVIASTFGVPGKPGSGILATKLRQFGKVRPDLGKVTPRKPVSGKEEDSGMGTLSFLSFGRKGGLL</sequence>
<dbReference type="SMART" id="SM01424">
    <property type="entry name" value="HAP1_N"/>
    <property type="match status" value="1"/>
</dbReference>
<feature type="region of interest" description="Disordered" evidence="6">
    <location>
        <begin position="398"/>
        <end position="429"/>
    </location>
</feature>
<feature type="coiled-coil region" evidence="5">
    <location>
        <begin position="95"/>
        <end position="122"/>
    </location>
</feature>
<comment type="similarity">
    <text evidence="2">Belongs to the milton family.</text>
</comment>
<protein>
    <submittedName>
        <fullName evidence="9">Uncharacterized protein</fullName>
    </submittedName>
</protein>
<evidence type="ECO:0000256" key="3">
    <source>
        <dbReference type="ARBA" id="ARBA00023054"/>
    </source>
</evidence>
<dbReference type="EMBL" id="CAJPEV010001052">
    <property type="protein sequence ID" value="CAG0890402.1"/>
    <property type="molecule type" value="Genomic_DNA"/>
</dbReference>